<dbReference type="EMBL" id="GDHF01002530">
    <property type="protein sequence ID" value="JAI49784.1"/>
    <property type="molecule type" value="Transcribed_RNA"/>
</dbReference>
<keyword evidence="1" id="KW-0732">Signal</keyword>
<feature type="signal peptide" evidence="1">
    <location>
        <begin position="1"/>
        <end position="18"/>
    </location>
</feature>
<reference evidence="2" key="1">
    <citation type="submission" date="2015-06" db="EMBL/GenBank/DDBJ databases">
        <authorList>
            <person name="Hoefler B.C."/>
            <person name="Straight P.D."/>
        </authorList>
    </citation>
    <scope>NUCLEOTIDE SEQUENCE</scope>
</reference>
<evidence type="ECO:0008006" key="3">
    <source>
        <dbReference type="Google" id="ProtNLM"/>
    </source>
</evidence>
<protein>
    <recommendedName>
        <fullName evidence="3">DUF4794 domain-containing protein</fullName>
    </recommendedName>
</protein>
<name>A0A0K8WFI7_BACLA</name>
<feature type="chain" id="PRO_5005523037" description="DUF4794 domain-containing protein" evidence="1">
    <location>
        <begin position="19"/>
        <end position="107"/>
    </location>
</feature>
<gene>
    <name evidence="2" type="ORF">c0_g1_i1</name>
</gene>
<accession>A0A0K8WFI7</accession>
<evidence type="ECO:0000256" key="1">
    <source>
        <dbReference type="SAM" id="SignalP"/>
    </source>
</evidence>
<proteinExistence type="predicted"/>
<organism evidence="2">
    <name type="scientific">Bactrocera latifrons</name>
    <name type="common">Malaysian fruit fly</name>
    <name type="synonym">Chaetodacus latifrons</name>
    <dbReference type="NCBI Taxonomy" id="174628"/>
    <lineage>
        <taxon>Eukaryota</taxon>
        <taxon>Metazoa</taxon>
        <taxon>Ecdysozoa</taxon>
        <taxon>Arthropoda</taxon>
        <taxon>Hexapoda</taxon>
        <taxon>Insecta</taxon>
        <taxon>Pterygota</taxon>
        <taxon>Neoptera</taxon>
        <taxon>Endopterygota</taxon>
        <taxon>Diptera</taxon>
        <taxon>Brachycera</taxon>
        <taxon>Muscomorpha</taxon>
        <taxon>Tephritoidea</taxon>
        <taxon>Tephritidae</taxon>
        <taxon>Bactrocera</taxon>
        <taxon>Bactrocera</taxon>
    </lineage>
</organism>
<dbReference type="AlphaFoldDB" id="A0A0K8WFI7"/>
<evidence type="ECO:0000313" key="2">
    <source>
        <dbReference type="EMBL" id="JAI49784.1"/>
    </source>
</evidence>
<sequence>MKFATFFYFLVLAFVADAVTIDLSVYDNSESLEVMRPQEPQRPLKPLGPPGPPVGLMIAKEPALHPPFEDEESDQFNFDAPLGHIKYNKPEYIPGVVPKPKYPVRRF</sequence>